<keyword evidence="2" id="KW-1185">Reference proteome</keyword>
<organism evidence="1 2">
    <name type="scientific">Aequoribacter fuscus</name>
    <dbReference type="NCBI Taxonomy" id="2518989"/>
    <lineage>
        <taxon>Bacteria</taxon>
        <taxon>Pseudomonadati</taxon>
        <taxon>Pseudomonadota</taxon>
        <taxon>Gammaproteobacteria</taxon>
        <taxon>Cellvibrionales</taxon>
        <taxon>Halieaceae</taxon>
        <taxon>Aequoribacter</taxon>
    </lineage>
</organism>
<dbReference type="Proteomes" id="UP000005615">
    <property type="component" value="Unassembled WGS sequence"/>
</dbReference>
<sequence>MRLQYKTARRLGFQIVGLDHRDASVLKQLLSQSAVDHALSYDRFGALQFD</sequence>
<dbReference type="AlphaFoldDB" id="F3L0A3"/>
<gene>
    <name evidence="1" type="ORF">IMCC3088_819</name>
</gene>
<evidence type="ECO:0000313" key="1">
    <source>
        <dbReference type="EMBL" id="EGG30213.1"/>
    </source>
</evidence>
<protein>
    <submittedName>
        <fullName evidence="1">Uncharacterized protein</fullName>
    </submittedName>
</protein>
<proteinExistence type="predicted"/>
<name>F3L0A3_9GAMM</name>
<accession>F3L0A3</accession>
<dbReference type="EMBL" id="AEIG01000020">
    <property type="protein sequence ID" value="EGG30213.1"/>
    <property type="molecule type" value="Genomic_DNA"/>
</dbReference>
<reference evidence="1 2" key="1">
    <citation type="journal article" date="2011" name="J. Bacteriol.">
        <title>Genome sequence of strain IMCC3088, a proteorhodopsin-containing marine bacterium belonging to the OM60/NOR5 clade.</title>
        <authorList>
            <person name="Jang Y."/>
            <person name="Oh H.M."/>
            <person name="Kang I."/>
            <person name="Lee K."/>
            <person name="Yang S.J."/>
            <person name="Cho J.C."/>
        </authorList>
    </citation>
    <scope>NUCLEOTIDE SEQUENCE [LARGE SCALE GENOMIC DNA]</scope>
    <source>
        <strain evidence="1 2">IMCC3088</strain>
    </source>
</reference>
<evidence type="ECO:0000313" key="2">
    <source>
        <dbReference type="Proteomes" id="UP000005615"/>
    </source>
</evidence>
<comment type="caution">
    <text evidence="1">The sequence shown here is derived from an EMBL/GenBank/DDBJ whole genome shotgun (WGS) entry which is preliminary data.</text>
</comment>